<evidence type="ECO:0000313" key="4">
    <source>
        <dbReference type="Proteomes" id="UP000267821"/>
    </source>
</evidence>
<proteinExistence type="predicted"/>
<keyword evidence="1" id="KW-1133">Transmembrane helix</keyword>
<feature type="transmembrane region" description="Helical" evidence="1">
    <location>
        <begin position="12"/>
        <end position="33"/>
    </location>
</feature>
<accession>A0A3N4LWW0</accession>
<feature type="domain" description="Mitochondrial adapter protein MCP1 transmembrane" evidence="2">
    <location>
        <begin position="114"/>
        <end position="209"/>
    </location>
</feature>
<dbReference type="InterPro" id="IPR012472">
    <property type="entry name" value="MCP1_TM"/>
</dbReference>
<evidence type="ECO:0000313" key="3">
    <source>
        <dbReference type="EMBL" id="RPB26069.1"/>
    </source>
</evidence>
<organism evidence="3 4">
    <name type="scientific">Terfezia boudieri ATCC MYA-4762</name>
    <dbReference type="NCBI Taxonomy" id="1051890"/>
    <lineage>
        <taxon>Eukaryota</taxon>
        <taxon>Fungi</taxon>
        <taxon>Dikarya</taxon>
        <taxon>Ascomycota</taxon>
        <taxon>Pezizomycotina</taxon>
        <taxon>Pezizomycetes</taxon>
        <taxon>Pezizales</taxon>
        <taxon>Pezizaceae</taxon>
        <taxon>Terfezia</taxon>
    </lineage>
</organism>
<dbReference type="InParanoid" id="A0A3N4LWW0"/>
<evidence type="ECO:0000259" key="2">
    <source>
        <dbReference type="Pfam" id="PF07950"/>
    </source>
</evidence>
<dbReference type="GO" id="GO:0005741">
    <property type="term" value="C:mitochondrial outer membrane"/>
    <property type="evidence" value="ECO:0007669"/>
    <property type="project" value="TreeGrafter"/>
</dbReference>
<keyword evidence="1" id="KW-0812">Transmembrane</keyword>
<gene>
    <name evidence="3" type="ORF">L211DRAFT_759178</name>
</gene>
<dbReference type="Proteomes" id="UP000267821">
    <property type="component" value="Unassembled WGS sequence"/>
</dbReference>
<reference evidence="3 4" key="1">
    <citation type="journal article" date="2018" name="Nat. Ecol. Evol.">
        <title>Pezizomycetes genomes reveal the molecular basis of ectomycorrhizal truffle lifestyle.</title>
        <authorList>
            <person name="Murat C."/>
            <person name="Payen T."/>
            <person name="Noel B."/>
            <person name="Kuo A."/>
            <person name="Morin E."/>
            <person name="Chen J."/>
            <person name="Kohler A."/>
            <person name="Krizsan K."/>
            <person name="Balestrini R."/>
            <person name="Da Silva C."/>
            <person name="Montanini B."/>
            <person name="Hainaut M."/>
            <person name="Levati E."/>
            <person name="Barry K.W."/>
            <person name="Belfiori B."/>
            <person name="Cichocki N."/>
            <person name="Clum A."/>
            <person name="Dockter R.B."/>
            <person name="Fauchery L."/>
            <person name="Guy J."/>
            <person name="Iotti M."/>
            <person name="Le Tacon F."/>
            <person name="Lindquist E.A."/>
            <person name="Lipzen A."/>
            <person name="Malagnac F."/>
            <person name="Mello A."/>
            <person name="Molinier V."/>
            <person name="Miyauchi S."/>
            <person name="Poulain J."/>
            <person name="Riccioni C."/>
            <person name="Rubini A."/>
            <person name="Sitrit Y."/>
            <person name="Splivallo R."/>
            <person name="Traeger S."/>
            <person name="Wang M."/>
            <person name="Zifcakova L."/>
            <person name="Wipf D."/>
            <person name="Zambonelli A."/>
            <person name="Paolocci F."/>
            <person name="Nowrousian M."/>
            <person name="Ottonello S."/>
            <person name="Baldrian P."/>
            <person name="Spatafora J.W."/>
            <person name="Henrissat B."/>
            <person name="Nagy L.G."/>
            <person name="Aury J.M."/>
            <person name="Wincker P."/>
            <person name="Grigoriev I.V."/>
            <person name="Bonfante P."/>
            <person name="Martin F.M."/>
        </authorList>
    </citation>
    <scope>NUCLEOTIDE SEQUENCE [LARGE SCALE GENOMIC DNA]</scope>
    <source>
        <strain evidence="3 4">ATCC MYA-4762</strain>
    </source>
</reference>
<dbReference type="AlphaFoldDB" id="A0A3N4LWW0"/>
<feature type="transmembrane region" description="Helical" evidence="1">
    <location>
        <begin position="60"/>
        <end position="79"/>
    </location>
</feature>
<dbReference type="GO" id="GO:0055088">
    <property type="term" value="P:lipid homeostasis"/>
    <property type="evidence" value="ECO:0007669"/>
    <property type="project" value="InterPro"/>
</dbReference>
<feature type="non-terminal residue" evidence="3">
    <location>
        <position position="227"/>
    </location>
</feature>
<dbReference type="PANTHER" id="PTHR38409:SF1">
    <property type="entry name" value="MITOCHONDRIAL ADAPTER PROTEIN MCP1"/>
    <property type="match status" value="1"/>
</dbReference>
<dbReference type="InterPro" id="IPR039960">
    <property type="entry name" value="MCP1"/>
</dbReference>
<dbReference type="EMBL" id="ML121536">
    <property type="protein sequence ID" value="RPB26069.1"/>
    <property type="molecule type" value="Genomic_DNA"/>
</dbReference>
<dbReference type="GO" id="GO:0007005">
    <property type="term" value="P:mitochondrion organization"/>
    <property type="evidence" value="ECO:0007669"/>
    <property type="project" value="TreeGrafter"/>
</dbReference>
<feature type="transmembrane region" description="Helical" evidence="1">
    <location>
        <begin position="156"/>
        <end position="174"/>
    </location>
</feature>
<dbReference type="Pfam" id="PF07950">
    <property type="entry name" value="MCP1_TM"/>
    <property type="match status" value="2"/>
</dbReference>
<feature type="non-terminal residue" evidence="3">
    <location>
        <position position="1"/>
    </location>
</feature>
<feature type="transmembrane region" description="Helical" evidence="1">
    <location>
        <begin position="186"/>
        <end position="205"/>
    </location>
</feature>
<feature type="domain" description="Mitochondrial adapter protein MCP1 transmembrane" evidence="2">
    <location>
        <begin position="19"/>
        <end position="75"/>
    </location>
</feature>
<name>A0A3N4LWW0_9PEZI</name>
<evidence type="ECO:0000256" key="1">
    <source>
        <dbReference type="SAM" id="Phobius"/>
    </source>
</evidence>
<keyword evidence="4" id="KW-1185">Reference proteome</keyword>
<feature type="transmembrane region" description="Helical" evidence="1">
    <location>
        <begin position="100"/>
        <end position="120"/>
    </location>
</feature>
<protein>
    <recommendedName>
        <fullName evidence="2">Mitochondrial adapter protein MCP1 transmembrane domain-containing protein</fullName>
    </recommendedName>
</protein>
<sequence>LTFLVTRSQRYSSYVFTSFLGLHLTTTSLIPLLTNSISSSDNYLLLARTAYQSTPLLETLLIPGALTVHIISGIGLRLCRHCLAKKRYGKAPAFWGKREWSTTSLAGWLLLPSLVAHAIVLRVVPLYVDGGSADVGFQYVTHGFNYHGRIGWWLNSFYYTGFVGTATWHVVNGFAKYFRIRNKRQVNIAAGVMTIGWLGGLFGVVTRAGSATGYLGRKYDAFYDLVY</sequence>
<dbReference type="PANTHER" id="PTHR38409">
    <property type="entry name" value="MDM10-COMPLEMENTING PROTEIN 1"/>
    <property type="match status" value="1"/>
</dbReference>
<keyword evidence="1" id="KW-0472">Membrane</keyword>
<dbReference type="OrthoDB" id="10259513at2759"/>